<dbReference type="GeneID" id="106167503"/>
<dbReference type="PROSITE" id="PS50002">
    <property type="entry name" value="SH3"/>
    <property type="match status" value="1"/>
</dbReference>
<feature type="domain" description="SH3" evidence="6">
    <location>
        <begin position="1"/>
        <end position="66"/>
    </location>
</feature>
<dbReference type="InterPro" id="IPR001452">
    <property type="entry name" value="SH3_domain"/>
</dbReference>
<evidence type="ECO:0000256" key="4">
    <source>
        <dbReference type="SAM" id="Coils"/>
    </source>
</evidence>
<name>A0A1S3IU66_LINAN</name>
<dbReference type="KEGG" id="lak:106167503"/>
<dbReference type="OrthoDB" id="5963205at2759"/>
<dbReference type="Pfam" id="PF07653">
    <property type="entry name" value="SH3_2"/>
    <property type="match status" value="1"/>
</dbReference>
<feature type="region of interest" description="Disordered" evidence="5">
    <location>
        <begin position="335"/>
        <end position="356"/>
    </location>
</feature>
<evidence type="ECO:0000256" key="1">
    <source>
        <dbReference type="ARBA" id="ARBA00022443"/>
    </source>
</evidence>
<protein>
    <submittedName>
        <fullName evidence="8">Uncharacterized protein LOC106167503 isoform X1</fullName>
    </submittedName>
</protein>
<accession>A0A1S3IU66</accession>
<evidence type="ECO:0000313" key="8">
    <source>
        <dbReference type="RefSeq" id="XP_013401750.1"/>
    </source>
</evidence>
<dbReference type="RefSeq" id="XP_013401750.1">
    <property type="nucleotide sequence ID" value="XM_013546296.1"/>
</dbReference>
<gene>
    <name evidence="8" type="primary">LOC106167503</name>
</gene>
<organism evidence="7 8">
    <name type="scientific">Lingula anatina</name>
    <name type="common">Brachiopod</name>
    <name type="synonym">Lingula unguis</name>
    <dbReference type="NCBI Taxonomy" id="7574"/>
    <lineage>
        <taxon>Eukaryota</taxon>
        <taxon>Metazoa</taxon>
        <taxon>Spiralia</taxon>
        <taxon>Lophotrochozoa</taxon>
        <taxon>Brachiopoda</taxon>
        <taxon>Linguliformea</taxon>
        <taxon>Lingulata</taxon>
        <taxon>Lingulida</taxon>
        <taxon>Linguloidea</taxon>
        <taxon>Lingulidae</taxon>
        <taxon>Lingula</taxon>
    </lineage>
</organism>
<dbReference type="PANTHER" id="PTHR16768">
    <property type="entry name" value="DOWN REGULATED IN RENAL CARCINOMA 1/TU3A"/>
    <property type="match status" value="1"/>
</dbReference>
<dbReference type="Proteomes" id="UP000085678">
    <property type="component" value="Unplaced"/>
</dbReference>
<dbReference type="InterPro" id="IPR036028">
    <property type="entry name" value="SH3-like_dom_sf"/>
</dbReference>
<dbReference type="AlphaFoldDB" id="A0A1S3IU66"/>
<dbReference type="SMART" id="SM00326">
    <property type="entry name" value="SH3"/>
    <property type="match status" value="1"/>
</dbReference>
<feature type="compositionally biased region" description="Basic and acidic residues" evidence="5">
    <location>
        <begin position="211"/>
        <end position="222"/>
    </location>
</feature>
<sequence>MEVFKAICDFKPPKGSSSHSFLPFKKGDKFEVLEPNHTQKEWWGARALKGNKIGYIPAKYMKPTRRRAFSMYEERRADKALPENYKSQRDENLKKLADMQSKSDPVVSIPRPRTNFICRPRFNEMNYYKRISLEPDYDVDSDENGDASEPEGYPRVPVMIPYEEWAKTVTPDDDLPDVPEPDYNDEDEDALGFNELQIKTLPMPNGSSNQKSKDREKDEMDRHHRSVSEPGKPVGLIEPKKLKNPCLESRDRMELHRELLMNAKRGVDVLKKPELQRELSKRSESRRVKEWDAERKANRTSLEVQLEKQAEKLKEYEQKQTKIIEEEEAKPEFVKVGEKIRSRSISEKHGDTLPTK</sequence>
<reference evidence="8" key="1">
    <citation type="submission" date="2025-08" db="UniProtKB">
        <authorList>
            <consortium name="RefSeq"/>
        </authorList>
    </citation>
    <scope>IDENTIFICATION</scope>
    <source>
        <tissue evidence="8">Gonads</tissue>
    </source>
</reference>
<keyword evidence="7" id="KW-1185">Reference proteome</keyword>
<dbReference type="PANTHER" id="PTHR16768:SF5">
    <property type="entry name" value="FI14214P"/>
    <property type="match status" value="1"/>
</dbReference>
<keyword evidence="1 3" id="KW-0728">SH3 domain</keyword>
<dbReference type="SUPFAM" id="SSF50044">
    <property type="entry name" value="SH3-domain"/>
    <property type="match status" value="1"/>
</dbReference>
<keyword evidence="2 4" id="KW-0175">Coiled coil</keyword>
<dbReference type="Pfam" id="PF06625">
    <property type="entry name" value="DUF1151"/>
    <property type="match status" value="1"/>
</dbReference>
<feature type="coiled-coil region" evidence="4">
    <location>
        <begin position="299"/>
        <end position="326"/>
    </location>
</feature>
<dbReference type="InterPro" id="IPR009533">
    <property type="entry name" value="FAM107"/>
</dbReference>
<proteinExistence type="predicted"/>
<feature type="compositionally biased region" description="Acidic residues" evidence="5">
    <location>
        <begin position="171"/>
        <end position="190"/>
    </location>
</feature>
<evidence type="ECO:0000259" key="6">
    <source>
        <dbReference type="PROSITE" id="PS50002"/>
    </source>
</evidence>
<dbReference type="Gene3D" id="2.30.30.40">
    <property type="entry name" value="SH3 Domains"/>
    <property type="match status" value="1"/>
</dbReference>
<evidence type="ECO:0000256" key="3">
    <source>
        <dbReference type="PROSITE-ProRule" id="PRU00192"/>
    </source>
</evidence>
<feature type="region of interest" description="Disordered" evidence="5">
    <location>
        <begin position="167"/>
        <end position="249"/>
    </location>
</feature>
<dbReference type="STRING" id="7574.A0A1S3IU66"/>
<evidence type="ECO:0000313" key="7">
    <source>
        <dbReference type="Proteomes" id="UP000085678"/>
    </source>
</evidence>
<evidence type="ECO:0000256" key="5">
    <source>
        <dbReference type="SAM" id="MobiDB-lite"/>
    </source>
</evidence>
<evidence type="ECO:0000256" key="2">
    <source>
        <dbReference type="ARBA" id="ARBA00023054"/>
    </source>
</evidence>
<dbReference type="InParanoid" id="A0A1S3IU66"/>